<proteinExistence type="predicted"/>
<protein>
    <submittedName>
        <fullName evidence="3">CHRD domain-containing protein</fullName>
    </submittedName>
</protein>
<dbReference type="RefSeq" id="WP_274191564.1">
    <property type="nucleotide sequence ID" value="NZ_BAABHN010000029.1"/>
</dbReference>
<sequence length="235" mass="23278">MHRALPKLAALSVLTAGAVLFSGGTALADTPVDEPDSFTSMFTVMATPDTVIGTNGQPAPGQPGATGTFNYRINSDENVICYDLTLTGVTGEYQSPARTATHIHEAAEGAAGPPRIAFPNPEGDGDTRTSSGCLEGPFTTGVMANGQDTGTGFSVREIEENPSAFFGDTHTAEYSAGAVRGQLMAVPMGGVETGGGATAGATGAGDVAPAALGAGALVAAAAAGAVASRRRGTSS</sequence>
<evidence type="ECO:0000313" key="3">
    <source>
        <dbReference type="EMBL" id="MFC4833523.1"/>
    </source>
</evidence>
<gene>
    <name evidence="3" type="ORF">ACFPEL_14010</name>
</gene>
<dbReference type="EMBL" id="JBHSIM010000029">
    <property type="protein sequence ID" value="MFC4833523.1"/>
    <property type="molecule type" value="Genomic_DNA"/>
</dbReference>
<keyword evidence="1" id="KW-0732">Signal</keyword>
<keyword evidence="4" id="KW-1185">Reference proteome</keyword>
<feature type="domain" description="CHRD" evidence="2">
    <location>
        <begin position="47"/>
        <end position="185"/>
    </location>
</feature>
<accession>A0ABV9RH40</accession>
<evidence type="ECO:0000313" key="4">
    <source>
        <dbReference type="Proteomes" id="UP001595909"/>
    </source>
</evidence>
<evidence type="ECO:0000259" key="2">
    <source>
        <dbReference type="SMART" id="SM00754"/>
    </source>
</evidence>
<dbReference type="InterPro" id="IPR010895">
    <property type="entry name" value="CHRD"/>
</dbReference>
<dbReference type="Proteomes" id="UP001595909">
    <property type="component" value="Unassembled WGS sequence"/>
</dbReference>
<organism evidence="3 4">
    <name type="scientific">Actinomycetospora chibensis</name>
    <dbReference type="NCBI Taxonomy" id="663606"/>
    <lineage>
        <taxon>Bacteria</taxon>
        <taxon>Bacillati</taxon>
        <taxon>Actinomycetota</taxon>
        <taxon>Actinomycetes</taxon>
        <taxon>Pseudonocardiales</taxon>
        <taxon>Pseudonocardiaceae</taxon>
        <taxon>Actinomycetospora</taxon>
    </lineage>
</organism>
<reference evidence="4" key="1">
    <citation type="journal article" date="2019" name="Int. J. Syst. Evol. Microbiol.">
        <title>The Global Catalogue of Microorganisms (GCM) 10K type strain sequencing project: providing services to taxonomists for standard genome sequencing and annotation.</title>
        <authorList>
            <consortium name="The Broad Institute Genomics Platform"/>
            <consortium name="The Broad Institute Genome Sequencing Center for Infectious Disease"/>
            <person name="Wu L."/>
            <person name="Ma J."/>
        </authorList>
    </citation>
    <scope>NUCLEOTIDE SEQUENCE [LARGE SCALE GENOMIC DNA]</scope>
    <source>
        <strain evidence="4">CCUG 50347</strain>
    </source>
</reference>
<dbReference type="Pfam" id="PF07452">
    <property type="entry name" value="CHRD"/>
    <property type="match status" value="1"/>
</dbReference>
<evidence type="ECO:0000256" key="1">
    <source>
        <dbReference type="SAM" id="SignalP"/>
    </source>
</evidence>
<feature type="signal peptide" evidence="1">
    <location>
        <begin position="1"/>
        <end position="28"/>
    </location>
</feature>
<name>A0ABV9RH40_9PSEU</name>
<feature type="chain" id="PRO_5046202804" evidence="1">
    <location>
        <begin position="29"/>
        <end position="235"/>
    </location>
</feature>
<comment type="caution">
    <text evidence="3">The sequence shown here is derived from an EMBL/GenBank/DDBJ whole genome shotgun (WGS) entry which is preliminary data.</text>
</comment>
<dbReference type="SMART" id="SM00754">
    <property type="entry name" value="CHRD"/>
    <property type="match status" value="1"/>
</dbReference>